<evidence type="ECO:0000256" key="3">
    <source>
        <dbReference type="ARBA" id="ARBA00022801"/>
    </source>
</evidence>
<proteinExistence type="inferred from homology"/>
<keyword evidence="2 5" id="KW-0732">Signal</keyword>
<feature type="domain" description="AB hydrolase-1" evidence="6">
    <location>
        <begin position="113"/>
        <end position="348"/>
    </location>
</feature>
<dbReference type="PANTHER" id="PTHR43248">
    <property type="entry name" value="2-SUCCINYL-6-HYDROXY-2,4-CYCLOHEXADIENE-1-CARBOXYLATE SYNTHASE"/>
    <property type="match status" value="1"/>
</dbReference>
<sequence>MKKAVALVAVLALALTAFVAVGLAIQGATPDSSPAAEPTPSPTTPPPATVTEAPSAELADLYSQRIDWQPCESDDDHDCGFLTVPVDYADPQGETIDLSLLRVPAQGQRVGSLVVNPGGPGARGTTYAAAGGQVFREPLLDGFDIVGFDPRGVGDSAPVDCFSDSELDAYLAGDPTPDTAEELAGYRSAVLSFGEKCVAGSGPVVGHVTTIEAARDMDVLRSALGEDRLSYFGASYGTELGATYAELFPDKVGRFVLDGAVDVSLDAKSLALEQAAGFETALRAYVQNCLDTTDNCFLGDTVEEGLATITDLLDSIEEQPLPAGDRELTIGNAFYGVITPLYNRDYWFLLSTALASALDGKGSALMSLADAYASRNPDGSYADNSVEANYSINCLDDPTSVPFAKVPSLFPEFEEASPTFGRVFAWGMAGCRGVDVTSSEEPLTIRGEGAAPIVVLGTSRDPATPLKWAHALSAQLDSGVLVERDGDGHTAYNAGNECIDTIVEDYLLDGDVPADGTSC</sequence>
<reference evidence="8" key="1">
    <citation type="submission" date="2022-08" db="EMBL/GenBank/DDBJ databases">
        <title>Genome sequencing of Nocardioides sp. STR2.</title>
        <authorList>
            <person name="So Y."/>
        </authorList>
    </citation>
    <scope>NUCLEOTIDE SEQUENCE</scope>
    <source>
        <strain evidence="8">STR2</strain>
    </source>
</reference>
<feature type="region of interest" description="Disordered" evidence="4">
    <location>
        <begin position="29"/>
        <end position="51"/>
    </location>
</feature>
<evidence type="ECO:0000256" key="2">
    <source>
        <dbReference type="ARBA" id="ARBA00022729"/>
    </source>
</evidence>
<accession>A0ABT4CII5</accession>
<evidence type="ECO:0000256" key="1">
    <source>
        <dbReference type="ARBA" id="ARBA00010088"/>
    </source>
</evidence>
<evidence type="ECO:0000259" key="6">
    <source>
        <dbReference type="Pfam" id="PF00561"/>
    </source>
</evidence>
<keyword evidence="9" id="KW-1185">Reference proteome</keyword>
<evidence type="ECO:0000256" key="5">
    <source>
        <dbReference type="SAM" id="SignalP"/>
    </source>
</evidence>
<dbReference type="InterPro" id="IPR051601">
    <property type="entry name" value="Serine_prot/Carboxylest_S33"/>
</dbReference>
<protein>
    <submittedName>
        <fullName evidence="8">Alpha/beta hydrolase</fullName>
    </submittedName>
</protein>
<name>A0ABT4CII5_9ACTN</name>
<comment type="caution">
    <text evidence="8">The sequence shown here is derived from an EMBL/GenBank/DDBJ whole genome shotgun (WGS) entry which is preliminary data.</text>
</comment>
<comment type="similarity">
    <text evidence="1">Belongs to the peptidase S33 family.</text>
</comment>
<dbReference type="InterPro" id="IPR000073">
    <property type="entry name" value="AB_hydrolase_1"/>
</dbReference>
<evidence type="ECO:0000313" key="8">
    <source>
        <dbReference type="EMBL" id="MCY4728785.1"/>
    </source>
</evidence>
<dbReference type="Proteomes" id="UP001074726">
    <property type="component" value="Unassembled WGS sequence"/>
</dbReference>
<dbReference type="PANTHER" id="PTHR43248:SF29">
    <property type="entry name" value="TRIPEPTIDYL AMINOPEPTIDASE"/>
    <property type="match status" value="1"/>
</dbReference>
<dbReference type="InterPro" id="IPR013595">
    <property type="entry name" value="Pept_S33_TAP-like_C"/>
</dbReference>
<organism evidence="8 9">
    <name type="scientific">Nocardioides pini</name>
    <dbReference type="NCBI Taxonomy" id="2975053"/>
    <lineage>
        <taxon>Bacteria</taxon>
        <taxon>Bacillati</taxon>
        <taxon>Actinomycetota</taxon>
        <taxon>Actinomycetes</taxon>
        <taxon>Propionibacteriales</taxon>
        <taxon>Nocardioidaceae</taxon>
        <taxon>Nocardioides</taxon>
    </lineage>
</organism>
<dbReference type="SUPFAM" id="SSF53474">
    <property type="entry name" value="alpha/beta-Hydrolases"/>
    <property type="match status" value="1"/>
</dbReference>
<evidence type="ECO:0000313" key="9">
    <source>
        <dbReference type="Proteomes" id="UP001074726"/>
    </source>
</evidence>
<dbReference type="GO" id="GO:0016787">
    <property type="term" value="F:hydrolase activity"/>
    <property type="evidence" value="ECO:0007669"/>
    <property type="project" value="UniProtKB-KW"/>
</dbReference>
<evidence type="ECO:0000256" key="4">
    <source>
        <dbReference type="SAM" id="MobiDB-lite"/>
    </source>
</evidence>
<dbReference type="Pfam" id="PF00561">
    <property type="entry name" value="Abhydrolase_1"/>
    <property type="match status" value="1"/>
</dbReference>
<dbReference type="Pfam" id="PF08386">
    <property type="entry name" value="Abhydrolase_4"/>
    <property type="match status" value="1"/>
</dbReference>
<dbReference type="Gene3D" id="3.40.50.1820">
    <property type="entry name" value="alpha/beta hydrolase"/>
    <property type="match status" value="1"/>
</dbReference>
<feature type="chain" id="PRO_5047255288" evidence="5">
    <location>
        <begin position="20"/>
        <end position="519"/>
    </location>
</feature>
<feature type="compositionally biased region" description="Pro residues" evidence="4">
    <location>
        <begin position="37"/>
        <end position="48"/>
    </location>
</feature>
<feature type="signal peptide" evidence="5">
    <location>
        <begin position="1"/>
        <end position="19"/>
    </location>
</feature>
<evidence type="ECO:0000259" key="7">
    <source>
        <dbReference type="Pfam" id="PF08386"/>
    </source>
</evidence>
<dbReference type="RefSeq" id="WP_268113850.1">
    <property type="nucleotide sequence ID" value="NZ_JAPPUX010000007.1"/>
</dbReference>
<gene>
    <name evidence="8" type="ORF">NYO98_21065</name>
</gene>
<feature type="domain" description="Peptidase S33 tripeptidyl aminopeptidase-like C-terminal" evidence="7">
    <location>
        <begin position="417"/>
        <end position="519"/>
    </location>
</feature>
<keyword evidence="3 8" id="KW-0378">Hydrolase</keyword>
<dbReference type="EMBL" id="JAPPUX010000007">
    <property type="protein sequence ID" value="MCY4728785.1"/>
    <property type="molecule type" value="Genomic_DNA"/>
</dbReference>
<dbReference type="InterPro" id="IPR029058">
    <property type="entry name" value="AB_hydrolase_fold"/>
</dbReference>